<reference evidence="1" key="1">
    <citation type="submission" date="2022-07" db="EMBL/GenBank/DDBJ databases">
        <title>Draft genome sequence of Zalerion maritima ATCC 34329, a (micro)plastics degrading marine fungus.</title>
        <authorList>
            <person name="Paco A."/>
            <person name="Goncalves M.F.M."/>
            <person name="Rocha-Santos T.A.P."/>
            <person name="Alves A."/>
        </authorList>
    </citation>
    <scope>NUCLEOTIDE SEQUENCE</scope>
    <source>
        <strain evidence="1">ATCC 34329</strain>
    </source>
</reference>
<dbReference type="EMBL" id="JAKWBI020000016">
    <property type="protein sequence ID" value="KAJ2906246.1"/>
    <property type="molecule type" value="Genomic_DNA"/>
</dbReference>
<gene>
    <name evidence="1" type="ORF">MKZ38_002325</name>
</gene>
<comment type="caution">
    <text evidence="1">The sequence shown here is derived from an EMBL/GenBank/DDBJ whole genome shotgun (WGS) entry which is preliminary data.</text>
</comment>
<accession>A0AAD5RY95</accession>
<dbReference type="InterPro" id="IPR036047">
    <property type="entry name" value="F-box-like_dom_sf"/>
</dbReference>
<proteinExistence type="predicted"/>
<sequence length="426" mass="47616">MTQLLDLPEELLTEILSHVPLTGRNRNLYNACLTCRQLDCLARPLLFSIHGPDGLCTKSFLNFLWCLCENPEYGAWIREMVVDYPGVVGRHLRFQDHLDDERGEGMMSLLRQYMKALPYGANPEIFKDRLVSDKLGRGCQDAANLLLLGLATGLKTLTCQPPDGMGGRKGWDDFLLYRVLASGPRAKSTSEPQTVPPPPSGFLENLVEVRLVDVFDWDTGWGGYLGFEGSVGGPFLKLPSLKIFYAQNISLHFALNRDWDPNSPSFPAPGTSNVEILEFDGCHVDDSGLTSYVRSCKALKKLIIRQPDITPRSFALDTMLLGEVSARVLSDMILLHEESLEELMFMLTYQGRVGSDPREGGSKSCLRHCKKLRKLGVRYRKEILAWEGIGREQFREALPPSLESLTEEEPGGLSLVWEGPAWGPDL</sequence>
<dbReference type="Proteomes" id="UP001201980">
    <property type="component" value="Unassembled WGS sequence"/>
</dbReference>
<dbReference type="SUPFAM" id="SSF81383">
    <property type="entry name" value="F-box domain"/>
    <property type="match status" value="1"/>
</dbReference>
<protein>
    <recommendedName>
        <fullName evidence="3">F-box domain-containing protein</fullName>
    </recommendedName>
</protein>
<evidence type="ECO:0000313" key="2">
    <source>
        <dbReference type="Proteomes" id="UP001201980"/>
    </source>
</evidence>
<dbReference type="Gene3D" id="3.80.10.10">
    <property type="entry name" value="Ribonuclease Inhibitor"/>
    <property type="match status" value="1"/>
</dbReference>
<name>A0AAD5RY95_9PEZI</name>
<evidence type="ECO:0000313" key="1">
    <source>
        <dbReference type="EMBL" id="KAJ2906246.1"/>
    </source>
</evidence>
<keyword evidence="2" id="KW-1185">Reference proteome</keyword>
<dbReference type="InterPro" id="IPR032675">
    <property type="entry name" value="LRR_dom_sf"/>
</dbReference>
<evidence type="ECO:0008006" key="3">
    <source>
        <dbReference type="Google" id="ProtNLM"/>
    </source>
</evidence>
<organism evidence="1 2">
    <name type="scientific">Zalerion maritima</name>
    <dbReference type="NCBI Taxonomy" id="339359"/>
    <lineage>
        <taxon>Eukaryota</taxon>
        <taxon>Fungi</taxon>
        <taxon>Dikarya</taxon>
        <taxon>Ascomycota</taxon>
        <taxon>Pezizomycotina</taxon>
        <taxon>Sordariomycetes</taxon>
        <taxon>Lulworthiomycetidae</taxon>
        <taxon>Lulworthiales</taxon>
        <taxon>Lulworthiaceae</taxon>
        <taxon>Zalerion</taxon>
    </lineage>
</organism>
<dbReference type="AlphaFoldDB" id="A0AAD5RY95"/>